<feature type="transmembrane region" description="Helical" evidence="6">
    <location>
        <begin position="112"/>
        <end position="133"/>
    </location>
</feature>
<feature type="transmembrane region" description="Helical" evidence="6">
    <location>
        <begin position="38"/>
        <end position="60"/>
    </location>
</feature>
<dbReference type="PANTHER" id="PTHR30086">
    <property type="entry name" value="ARGININE EXPORTER PROTEIN ARGO"/>
    <property type="match status" value="1"/>
</dbReference>
<dbReference type="InterPro" id="IPR001123">
    <property type="entry name" value="LeuE-type"/>
</dbReference>
<evidence type="ECO:0000256" key="6">
    <source>
        <dbReference type="SAM" id="Phobius"/>
    </source>
</evidence>
<feature type="transmembrane region" description="Helical" evidence="6">
    <location>
        <begin position="145"/>
        <end position="170"/>
    </location>
</feature>
<organism evidence="7 8">
    <name type="scientific">Crenobacter intestini</name>
    <dbReference type="NCBI Taxonomy" id="2563443"/>
    <lineage>
        <taxon>Bacteria</taxon>
        <taxon>Pseudomonadati</taxon>
        <taxon>Pseudomonadota</taxon>
        <taxon>Betaproteobacteria</taxon>
        <taxon>Neisseriales</taxon>
        <taxon>Neisseriaceae</taxon>
        <taxon>Crenobacter</taxon>
    </lineage>
</organism>
<evidence type="ECO:0000256" key="3">
    <source>
        <dbReference type="ARBA" id="ARBA00022692"/>
    </source>
</evidence>
<dbReference type="Pfam" id="PF01810">
    <property type="entry name" value="LysE"/>
    <property type="match status" value="1"/>
</dbReference>
<evidence type="ECO:0000313" key="7">
    <source>
        <dbReference type="EMBL" id="TIC79599.1"/>
    </source>
</evidence>
<gene>
    <name evidence="7" type="ORF">E5K04_13495</name>
</gene>
<protein>
    <submittedName>
        <fullName evidence="7">LysE family translocator</fullName>
    </submittedName>
</protein>
<comment type="caution">
    <text evidence="7">The sequence shown here is derived from an EMBL/GenBank/DDBJ whole genome shotgun (WGS) entry which is preliminary data.</text>
</comment>
<evidence type="ECO:0000256" key="2">
    <source>
        <dbReference type="ARBA" id="ARBA00022475"/>
    </source>
</evidence>
<proteinExistence type="predicted"/>
<feature type="transmembrane region" description="Helical" evidence="6">
    <location>
        <begin position="182"/>
        <end position="202"/>
    </location>
</feature>
<dbReference type="PANTHER" id="PTHR30086:SF20">
    <property type="entry name" value="ARGININE EXPORTER PROTEIN ARGO-RELATED"/>
    <property type="match status" value="1"/>
</dbReference>
<evidence type="ECO:0000313" key="8">
    <source>
        <dbReference type="Proteomes" id="UP000308891"/>
    </source>
</evidence>
<feature type="transmembrane region" description="Helical" evidence="6">
    <location>
        <begin position="6"/>
        <end position="26"/>
    </location>
</feature>
<keyword evidence="5 6" id="KW-0472">Membrane</keyword>
<accession>A0A4T0ULM7</accession>
<keyword evidence="4 6" id="KW-1133">Transmembrane helix</keyword>
<name>A0A4T0ULM7_9NEIS</name>
<dbReference type="GO" id="GO:0005886">
    <property type="term" value="C:plasma membrane"/>
    <property type="evidence" value="ECO:0007669"/>
    <property type="project" value="UniProtKB-SubCell"/>
</dbReference>
<dbReference type="PIRSF" id="PIRSF006324">
    <property type="entry name" value="LeuE"/>
    <property type="match status" value="1"/>
</dbReference>
<dbReference type="Proteomes" id="UP000308891">
    <property type="component" value="Unassembled WGS sequence"/>
</dbReference>
<keyword evidence="3 6" id="KW-0812">Transmembrane</keyword>
<keyword evidence="8" id="KW-1185">Reference proteome</keyword>
<sequence>MPPLSFFVAAFLLAIIPGPGIAYVVARTASGGKAEGVASTLGTAVGGLVHVLAGALGLSLLIAQSAAAFAVVKYLGAAYLIYLGVRTLMTRQGNADTQGLPRAGIHRAWREGIVVEALNVKTAMFFLAFIPQFVSPQQALAPQFVLLGCICVALNSLADLVAVFAANQILRAGVVKATRQRVMAQCSGFTLVALGVLVVLTGGEK</sequence>
<reference evidence="7 8" key="1">
    <citation type="submission" date="2019-04" db="EMBL/GenBank/DDBJ databases">
        <title>Crenobacter sp. nov.</title>
        <authorList>
            <person name="Shi S."/>
        </authorList>
    </citation>
    <scope>NUCLEOTIDE SEQUENCE [LARGE SCALE GENOMIC DNA]</scope>
    <source>
        <strain evidence="7 8">GY 70310</strain>
    </source>
</reference>
<evidence type="ECO:0000256" key="1">
    <source>
        <dbReference type="ARBA" id="ARBA00004651"/>
    </source>
</evidence>
<evidence type="ECO:0000256" key="5">
    <source>
        <dbReference type="ARBA" id="ARBA00023136"/>
    </source>
</evidence>
<comment type="subcellular location">
    <subcellularLocation>
        <location evidence="1">Cell membrane</location>
        <topology evidence="1">Multi-pass membrane protein</topology>
    </subcellularLocation>
</comment>
<keyword evidence="2" id="KW-1003">Cell membrane</keyword>
<dbReference type="OrthoDB" id="9804822at2"/>
<feature type="transmembrane region" description="Helical" evidence="6">
    <location>
        <begin position="66"/>
        <end position="85"/>
    </location>
</feature>
<dbReference type="EMBL" id="STGJ01000017">
    <property type="protein sequence ID" value="TIC79599.1"/>
    <property type="molecule type" value="Genomic_DNA"/>
</dbReference>
<dbReference type="GO" id="GO:0015171">
    <property type="term" value="F:amino acid transmembrane transporter activity"/>
    <property type="evidence" value="ECO:0007669"/>
    <property type="project" value="TreeGrafter"/>
</dbReference>
<evidence type="ECO:0000256" key="4">
    <source>
        <dbReference type="ARBA" id="ARBA00022989"/>
    </source>
</evidence>
<dbReference type="AlphaFoldDB" id="A0A4T0ULM7"/>